<dbReference type="PATRIC" id="fig|1623450.3.peg.224"/>
<dbReference type="InterPro" id="IPR051011">
    <property type="entry name" value="Metal_resp_trans_reg"/>
</dbReference>
<dbReference type="Gene3D" id="1.10.10.10">
    <property type="entry name" value="Winged helix-like DNA-binding domain superfamily/Winged helix DNA-binding domain"/>
    <property type="match status" value="1"/>
</dbReference>
<evidence type="ECO:0000313" key="6">
    <source>
        <dbReference type="Proteomes" id="UP000066549"/>
    </source>
</evidence>
<dbReference type="InterPro" id="IPR036390">
    <property type="entry name" value="WH_DNA-bd_sf"/>
</dbReference>
<accession>A0A0H4J0V4</accession>
<dbReference type="CDD" id="cd00090">
    <property type="entry name" value="HTH_ARSR"/>
    <property type="match status" value="1"/>
</dbReference>
<dbReference type="PROSITE" id="PS50987">
    <property type="entry name" value="HTH_ARSR_2"/>
    <property type="match status" value="1"/>
</dbReference>
<evidence type="ECO:0000256" key="3">
    <source>
        <dbReference type="ARBA" id="ARBA00023163"/>
    </source>
</evidence>
<organism evidence="5 6">
    <name type="scientific">Methylophilales bacterium MBRS-H7</name>
    <dbReference type="NCBI Taxonomy" id="1623450"/>
    <lineage>
        <taxon>Bacteria</taxon>
        <taxon>Pseudomonadati</taxon>
        <taxon>Pseudomonadota</taxon>
        <taxon>Betaproteobacteria</taxon>
        <taxon>Nitrosomonadales</taxon>
        <taxon>OM43 clade</taxon>
    </lineage>
</organism>
<dbReference type="NCBIfam" id="NF033788">
    <property type="entry name" value="HTH_metalloreg"/>
    <property type="match status" value="1"/>
</dbReference>
<keyword evidence="3" id="KW-0804">Transcription</keyword>
<keyword evidence="2" id="KW-0238">DNA-binding</keyword>
<reference evidence="5 6" key="1">
    <citation type="submission" date="2015-03" db="EMBL/GenBank/DDBJ databases">
        <title>Comparative analysis of the OM43 clade including a novel species from Red Sea uncovers genomic and metabolic diversity among marine methylotrophs.</title>
        <authorList>
            <person name="Jimenez-Infante F."/>
            <person name="Ngugi D.K."/>
            <person name="Vinu M."/>
            <person name="Alam I."/>
            <person name="Kamau A."/>
            <person name="Blom J."/>
            <person name="Bajic V.B."/>
            <person name="Stingl U."/>
        </authorList>
    </citation>
    <scope>NUCLEOTIDE SEQUENCE [LARGE SCALE GENOMIC DNA]</scope>
    <source>
        <strain evidence="5 6">MBRSH7</strain>
    </source>
</reference>
<keyword evidence="6" id="KW-1185">Reference proteome</keyword>
<dbReference type="AlphaFoldDB" id="A0A0H4J0V4"/>
<dbReference type="Pfam" id="PF01022">
    <property type="entry name" value="HTH_5"/>
    <property type="match status" value="1"/>
</dbReference>
<keyword evidence="1" id="KW-0805">Transcription regulation</keyword>
<dbReference type="EMBL" id="CP011002">
    <property type="protein sequence ID" value="AKO65398.1"/>
    <property type="molecule type" value="Genomic_DNA"/>
</dbReference>
<evidence type="ECO:0000313" key="5">
    <source>
        <dbReference type="EMBL" id="AKO65398.1"/>
    </source>
</evidence>
<dbReference type="PANTHER" id="PTHR43132:SF2">
    <property type="entry name" value="ARSENICAL RESISTANCE OPERON REPRESSOR ARSR-RELATED"/>
    <property type="match status" value="1"/>
</dbReference>
<dbReference type="SMART" id="SM00418">
    <property type="entry name" value="HTH_ARSR"/>
    <property type="match status" value="1"/>
</dbReference>
<evidence type="ECO:0000259" key="4">
    <source>
        <dbReference type="PROSITE" id="PS50987"/>
    </source>
</evidence>
<dbReference type="GO" id="GO:0003700">
    <property type="term" value="F:DNA-binding transcription factor activity"/>
    <property type="evidence" value="ECO:0007669"/>
    <property type="project" value="InterPro"/>
</dbReference>
<dbReference type="SUPFAM" id="SSF46785">
    <property type="entry name" value="Winged helix' DNA-binding domain"/>
    <property type="match status" value="1"/>
</dbReference>
<dbReference type="Proteomes" id="UP000066549">
    <property type="component" value="Chromosome"/>
</dbReference>
<dbReference type="GO" id="GO:0003677">
    <property type="term" value="F:DNA binding"/>
    <property type="evidence" value="ECO:0007669"/>
    <property type="project" value="UniProtKB-KW"/>
</dbReference>
<dbReference type="InterPro" id="IPR001845">
    <property type="entry name" value="HTH_ArsR_DNA-bd_dom"/>
</dbReference>
<name>A0A0H4J0V4_9PROT</name>
<dbReference type="InterPro" id="IPR036388">
    <property type="entry name" value="WH-like_DNA-bd_sf"/>
</dbReference>
<evidence type="ECO:0000256" key="2">
    <source>
        <dbReference type="ARBA" id="ARBA00023125"/>
    </source>
</evidence>
<feature type="domain" description="HTH arsR-type" evidence="4">
    <location>
        <begin position="11"/>
        <end position="105"/>
    </location>
</feature>
<sequence length="105" mass="11725">MTDCRIQNVDAIRDSAGQACSMLKILANEDRLMLLCQLTQGEKNVGELEAATNIQQPTLSQQLTILRKDNIVNIRKDGKFNYYSIASDEVIQVMQTLGSLYGCNK</sequence>
<evidence type="ECO:0000256" key="1">
    <source>
        <dbReference type="ARBA" id="ARBA00023015"/>
    </source>
</evidence>
<dbReference type="InterPro" id="IPR011991">
    <property type="entry name" value="ArsR-like_HTH"/>
</dbReference>
<dbReference type="OrthoDB" id="5296924at2"/>
<proteinExistence type="predicted"/>
<protein>
    <submittedName>
        <fullName evidence="5">ArsR family transcriptional regulator</fullName>
    </submittedName>
</protein>
<gene>
    <name evidence="5" type="ORF">VI33_01100</name>
</gene>
<dbReference type="PRINTS" id="PR00778">
    <property type="entry name" value="HTHARSR"/>
</dbReference>
<dbReference type="PANTHER" id="PTHR43132">
    <property type="entry name" value="ARSENICAL RESISTANCE OPERON REPRESSOR ARSR-RELATED"/>
    <property type="match status" value="1"/>
</dbReference>